<reference evidence="2 3" key="1">
    <citation type="submission" date="2019-10" db="EMBL/GenBank/DDBJ databases">
        <title>Nonomuraea sp. nov., isolated from Phyllanthus amarus.</title>
        <authorList>
            <person name="Klykleung N."/>
            <person name="Tanasupawat S."/>
        </authorList>
    </citation>
    <scope>NUCLEOTIDE SEQUENCE [LARGE SCALE GENOMIC DNA]</scope>
    <source>
        <strain evidence="2 3">PA1-10</strain>
    </source>
</reference>
<dbReference type="EMBL" id="VDLX02000028">
    <property type="protein sequence ID" value="KAB8186950.1"/>
    <property type="molecule type" value="Genomic_DNA"/>
</dbReference>
<dbReference type="Proteomes" id="UP000312512">
    <property type="component" value="Unassembled WGS sequence"/>
</dbReference>
<sequence length="164" mass="17710">MPRRKTGLKQGKPLQRKTEMPRGAGLKREANPPAKKSSGQAKTNRGLDPLKAQARRRDGDRCVKCGVHLYGGGNVHHRRNRGLGGSSKANVISNLITLCGTPLTLCHGEVTLKPEKCDAFGNGWRLSTNGTSNPATEPVLVEWLGWALPLADGTWQAIDAREVA</sequence>
<keyword evidence="3" id="KW-1185">Reference proteome</keyword>
<protein>
    <recommendedName>
        <fullName evidence="4">HNH endonuclease</fullName>
    </recommendedName>
</protein>
<gene>
    <name evidence="2" type="ORF">FH608_046530</name>
</gene>
<dbReference type="RefSeq" id="WP_139637614.1">
    <property type="nucleotide sequence ID" value="NZ_VDLX02000028.1"/>
</dbReference>
<organism evidence="2 3">
    <name type="scientific">Nonomuraea phyllanthi</name>
    <dbReference type="NCBI Taxonomy" id="2219224"/>
    <lineage>
        <taxon>Bacteria</taxon>
        <taxon>Bacillati</taxon>
        <taxon>Actinomycetota</taxon>
        <taxon>Actinomycetes</taxon>
        <taxon>Streptosporangiales</taxon>
        <taxon>Streptosporangiaceae</taxon>
        <taxon>Nonomuraea</taxon>
    </lineage>
</organism>
<feature type="compositionally biased region" description="Basic and acidic residues" evidence="1">
    <location>
        <begin position="16"/>
        <end position="30"/>
    </location>
</feature>
<proteinExistence type="predicted"/>
<evidence type="ECO:0000256" key="1">
    <source>
        <dbReference type="SAM" id="MobiDB-lite"/>
    </source>
</evidence>
<feature type="region of interest" description="Disordered" evidence="1">
    <location>
        <begin position="1"/>
        <end position="55"/>
    </location>
</feature>
<evidence type="ECO:0008006" key="4">
    <source>
        <dbReference type="Google" id="ProtNLM"/>
    </source>
</evidence>
<dbReference type="InterPro" id="IPR003615">
    <property type="entry name" value="HNH_nuc"/>
</dbReference>
<accession>A0A8E0W5W6</accession>
<dbReference type="AlphaFoldDB" id="A0A8E0W5W6"/>
<dbReference type="CDD" id="cd00085">
    <property type="entry name" value="HNHc"/>
    <property type="match status" value="1"/>
</dbReference>
<dbReference type="OrthoDB" id="5124189at2"/>
<name>A0A8E0W5W6_9ACTN</name>
<comment type="caution">
    <text evidence="2">The sequence shown here is derived from an EMBL/GenBank/DDBJ whole genome shotgun (WGS) entry which is preliminary data.</text>
</comment>
<dbReference type="Gene3D" id="1.10.30.50">
    <property type="match status" value="1"/>
</dbReference>
<evidence type="ECO:0000313" key="2">
    <source>
        <dbReference type="EMBL" id="KAB8186950.1"/>
    </source>
</evidence>
<evidence type="ECO:0000313" key="3">
    <source>
        <dbReference type="Proteomes" id="UP000312512"/>
    </source>
</evidence>